<gene>
    <name evidence="1" type="ORF">AMECASPLE_036677</name>
</gene>
<dbReference type="EMBL" id="JAHRIP010081133">
    <property type="protein sequence ID" value="MEQ2312955.1"/>
    <property type="molecule type" value="Genomic_DNA"/>
</dbReference>
<dbReference type="Proteomes" id="UP001469553">
    <property type="component" value="Unassembled WGS sequence"/>
</dbReference>
<reference evidence="1 2" key="1">
    <citation type="submission" date="2021-06" db="EMBL/GenBank/DDBJ databases">
        <authorList>
            <person name="Palmer J.M."/>
        </authorList>
    </citation>
    <scope>NUCLEOTIDE SEQUENCE [LARGE SCALE GENOMIC DNA]</scope>
    <source>
        <strain evidence="1 2">AS_MEX2019</strain>
        <tissue evidence="1">Muscle</tissue>
    </source>
</reference>
<proteinExistence type="predicted"/>
<name>A0ABV1A3G2_9TELE</name>
<comment type="caution">
    <text evidence="1">The sequence shown here is derived from an EMBL/GenBank/DDBJ whole genome shotgun (WGS) entry which is preliminary data.</text>
</comment>
<evidence type="ECO:0000313" key="1">
    <source>
        <dbReference type="EMBL" id="MEQ2312955.1"/>
    </source>
</evidence>
<evidence type="ECO:0000313" key="2">
    <source>
        <dbReference type="Proteomes" id="UP001469553"/>
    </source>
</evidence>
<sequence length="101" mass="11573">MQAYRVKTYSTQSNTSIGSECFTTIIKEKKEYNVHESKTLANGKSMSWLSGIDISQRTQNTDDSKITLPLLKAFFLFQDDNSGHIKYILFSLGTQKQQRLE</sequence>
<accession>A0ABV1A3G2</accession>
<keyword evidence="2" id="KW-1185">Reference proteome</keyword>
<protein>
    <submittedName>
        <fullName evidence="1">Uncharacterized protein</fullName>
    </submittedName>
</protein>
<organism evidence="1 2">
    <name type="scientific">Ameca splendens</name>
    <dbReference type="NCBI Taxonomy" id="208324"/>
    <lineage>
        <taxon>Eukaryota</taxon>
        <taxon>Metazoa</taxon>
        <taxon>Chordata</taxon>
        <taxon>Craniata</taxon>
        <taxon>Vertebrata</taxon>
        <taxon>Euteleostomi</taxon>
        <taxon>Actinopterygii</taxon>
        <taxon>Neopterygii</taxon>
        <taxon>Teleostei</taxon>
        <taxon>Neoteleostei</taxon>
        <taxon>Acanthomorphata</taxon>
        <taxon>Ovalentaria</taxon>
        <taxon>Atherinomorphae</taxon>
        <taxon>Cyprinodontiformes</taxon>
        <taxon>Goodeidae</taxon>
        <taxon>Ameca</taxon>
    </lineage>
</organism>